<dbReference type="InterPro" id="IPR050490">
    <property type="entry name" value="Bact_solute-bd_prot1"/>
</dbReference>
<dbReference type="AlphaFoldDB" id="A0AA48H6X9"/>
<comment type="similarity">
    <text evidence="2">Belongs to the bacterial solute-binding protein 1 family.</text>
</comment>
<dbReference type="EMBL" id="AP027081">
    <property type="protein sequence ID" value="BDU77098.1"/>
    <property type="molecule type" value="Genomic_DNA"/>
</dbReference>
<dbReference type="PANTHER" id="PTHR43649">
    <property type="entry name" value="ARABINOSE-BINDING PROTEIN-RELATED"/>
    <property type="match status" value="1"/>
</dbReference>
<comment type="subcellular location">
    <subcellularLocation>
        <location evidence="1">Periplasm</location>
    </subcellularLocation>
</comment>
<dbReference type="KEGG" id="msea:METESE_20560"/>
<dbReference type="InterPro" id="IPR006059">
    <property type="entry name" value="SBP"/>
</dbReference>
<evidence type="ECO:0000313" key="4">
    <source>
        <dbReference type="Proteomes" id="UP001228113"/>
    </source>
</evidence>
<dbReference type="PROSITE" id="PS51257">
    <property type="entry name" value="PROKAR_LIPOPROTEIN"/>
    <property type="match status" value="1"/>
</dbReference>
<evidence type="ECO:0000256" key="2">
    <source>
        <dbReference type="ARBA" id="ARBA00008520"/>
    </source>
</evidence>
<reference evidence="3" key="1">
    <citation type="journal article" date="2023" name="Int. J. Syst. Evol. Microbiol.">
        <title>Mesoterricola silvestris gen. nov., sp. nov., Mesoterricola sediminis sp. nov., Geothrix oryzae sp. nov., Geothrix edaphica sp. nov., Geothrix rubra sp. nov., and Geothrix limicola sp. nov., six novel members of Acidobacteriota isolated from soils.</title>
        <authorList>
            <person name="Itoh H."/>
            <person name="Sugisawa Y."/>
            <person name="Mise K."/>
            <person name="Xu Z."/>
            <person name="Kuniyasu M."/>
            <person name="Ushijima N."/>
            <person name="Kawano K."/>
            <person name="Kobayashi E."/>
            <person name="Shiratori Y."/>
            <person name="Masuda Y."/>
            <person name="Senoo K."/>
        </authorList>
    </citation>
    <scope>NUCLEOTIDE SEQUENCE</scope>
    <source>
        <strain evidence="3">W786</strain>
    </source>
</reference>
<dbReference type="Proteomes" id="UP001228113">
    <property type="component" value="Chromosome"/>
</dbReference>
<accession>A0AA48H6X9</accession>
<sequence length="420" mass="44238">MKTLILALAALVLLGCGSPPRGNRVSLWVHAGPGPERLAYVEAVRVFNAAGHGFQVDLTVLPEGTYGDQVRAAALAGQLPDVLELDGPAVPEYAWAKRLLPLDGFPELAAAREDALPSIREQGTFRGRLYALGPYESGLALWGNRRLLAKAGVAPPATVDGAWTLPQFEAVMRRLKRVGVPYPLDMKFNYGAGEWFTFALAPLVQGLGGDLLDPAGISARGHLDGPAAVRALALVQGWARAGYVNAATRDDSDFVMGRAALSYVGHWAYPTYRRALGRDLVLLPMPRFGPRAVTGAGTWTFALSAGSRHPAAAAQVLAHLLSPAEIARVTAINGAIPGTFTALRASAAHRPGGPLALYAEQVARGLARPRPRTPAYATVSAAFAEAVNNVLAGADPRTELGRAATTVEEALQDSRGFPGT</sequence>
<dbReference type="SUPFAM" id="SSF53850">
    <property type="entry name" value="Periplasmic binding protein-like II"/>
    <property type="match status" value="1"/>
</dbReference>
<evidence type="ECO:0000256" key="1">
    <source>
        <dbReference type="ARBA" id="ARBA00004418"/>
    </source>
</evidence>
<protein>
    <submittedName>
        <fullName evidence="3">Sugar ABC transporter substrate-binding protein</fullName>
    </submittedName>
</protein>
<dbReference type="Pfam" id="PF13416">
    <property type="entry name" value="SBP_bac_8"/>
    <property type="match status" value="1"/>
</dbReference>
<name>A0AA48H6X9_9BACT</name>
<gene>
    <name evidence="3" type="ORF">METESE_20560</name>
</gene>
<dbReference type="Gene3D" id="3.40.190.10">
    <property type="entry name" value="Periplasmic binding protein-like II"/>
    <property type="match status" value="1"/>
</dbReference>
<dbReference type="RefSeq" id="WP_316410095.1">
    <property type="nucleotide sequence ID" value="NZ_AP027081.1"/>
</dbReference>
<organism evidence="3 4">
    <name type="scientific">Mesoterricola sediminis</name>
    <dbReference type="NCBI Taxonomy" id="2927980"/>
    <lineage>
        <taxon>Bacteria</taxon>
        <taxon>Pseudomonadati</taxon>
        <taxon>Acidobacteriota</taxon>
        <taxon>Holophagae</taxon>
        <taxon>Holophagales</taxon>
        <taxon>Holophagaceae</taxon>
        <taxon>Mesoterricola</taxon>
    </lineage>
</organism>
<evidence type="ECO:0000313" key="3">
    <source>
        <dbReference type="EMBL" id="BDU77098.1"/>
    </source>
</evidence>
<proteinExistence type="inferred from homology"/>
<keyword evidence="4" id="KW-1185">Reference proteome</keyword>
<dbReference type="GO" id="GO:0042597">
    <property type="term" value="C:periplasmic space"/>
    <property type="evidence" value="ECO:0007669"/>
    <property type="project" value="UniProtKB-SubCell"/>
</dbReference>